<evidence type="ECO:0000313" key="3">
    <source>
        <dbReference type="Proteomes" id="UP000480266"/>
    </source>
</evidence>
<feature type="region of interest" description="Disordered" evidence="1">
    <location>
        <begin position="361"/>
        <end position="391"/>
    </location>
</feature>
<name>A0A7C9RKT2_9BRAD</name>
<dbReference type="AlphaFoldDB" id="A0A7C9RKT2"/>
<feature type="compositionally biased region" description="Polar residues" evidence="1">
    <location>
        <begin position="368"/>
        <end position="381"/>
    </location>
</feature>
<organism evidence="2 3">
    <name type="scientific">Candidatus Afipia apatlaquensis</name>
    <dbReference type="NCBI Taxonomy" id="2712852"/>
    <lineage>
        <taxon>Bacteria</taxon>
        <taxon>Pseudomonadati</taxon>
        <taxon>Pseudomonadota</taxon>
        <taxon>Alphaproteobacteria</taxon>
        <taxon>Hyphomicrobiales</taxon>
        <taxon>Nitrobacteraceae</taxon>
        <taxon>Afipia</taxon>
    </lineage>
</organism>
<protein>
    <submittedName>
        <fullName evidence="2">Uncharacterized protein</fullName>
    </submittedName>
</protein>
<evidence type="ECO:0000313" key="2">
    <source>
        <dbReference type="EMBL" id="NGX99381.1"/>
    </source>
</evidence>
<keyword evidence="3" id="KW-1185">Reference proteome</keyword>
<gene>
    <name evidence="2" type="ORF">G4V63_30550</name>
</gene>
<evidence type="ECO:0000256" key="1">
    <source>
        <dbReference type="SAM" id="MobiDB-lite"/>
    </source>
</evidence>
<proteinExistence type="predicted"/>
<dbReference type="EMBL" id="JAAMRR010001565">
    <property type="protein sequence ID" value="NGX99381.1"/>
    <property type="molecule type" value="Genomic_DNA"/>
</dbReference>
<comment type="caution">
    <text evidence="2">The sequence shown here is derived from an EMBL/GenBank/DDBJ whole genome shotgun (WGS) entry which is preliminary data.</text>
</comment>
<sequence length="391" mass="41511">MANLYQGPAAFDFYSSLSGLGDTIQANQKLARERQLNDARKGAFTEFTALDPSSPDYGKQAMTIAQKLGAADDQDGAVKFLSVAQSNADRVRQAQRDQVADKQNAAYLSIAQRNAARADEGPVEKAAQRVKVLQQYGIDPNSPEGRAYAISGEWTGPGAGGASLNPVYGVGADGKPALIQTTKTGQAIQTKLPDGFQISKDPIRVDAGTHINLIDPQTRQVVGTLPKNIAETERQKVVGDAQGTAEVALPQVMSTSQQILKTLDDVQNHPGKKWSLGIYSKAPTIPGTEQANFRAAAGQLKGQTFLQAYQTLRGGGAITDIEGQKGENALARMDQAQTVEAYDAALNDFRDVVKAGMLRAQAKARGPSANQPSQPAGQPNVTKAGVPWSIQ</sequence>
<accession>A0A7C9RKT2</accession>
<reference evidence="2" key="1">
    <citation type="submission" date="2020-02" db="EMBL/GenBank/DDBJ databases">
        <title>Draft genome sequence of Candidatus Afipia apatlaquensis IBT-C3, a potential strain for decolorization of textile dyes.</title>
        <authorList>
            <person name="Sanchez-Reyes A."/>
            <person name="Breton-Deval L."/>
            <person name="Mangelson H."/>
            <person name="Sanchez-Flores A."/>
        </authorList>
    </citation>
    <scope>NUCLEOTIDE SEQUENCE [LARGE SCALE GENOMIC DNA]</scope>
    <source>
        <strain evidence="2">IBT-C3</strain>
    </source>
</reference>
<dbReference type="Proteomes" id="UP000480266">
    <property type="component" value="Unassembled WGS sequence"/>
</dbReference>